<feature type="region of interest" description="Disordered" evidence="1">
    <location>
        <begin position="102"/>
        <end position="184"/>
    </location>
</feature>
<feature type="non-terminal residue" evidence="2">
    <location>
        <position position="1"/>
    </location>
</feature>
<feature type="region of interest" description="Disordered" evidence="1">
    <location>
        <begin position="213"/>
        <end position="244"/>
    </location>
</feature>
<accession>A0A1B6EU09</accession>
<feature type="compositionally biased region" description="Polar residues" evidence="1">
    <location>
        <begin position="163"/>
        <end position="184"/>
    </location>
</feature>
<evidence type="ECO:0000313" key="2">
    <source>
        <dbReference type="EMBL" id="JAS41475.1"/>
    </source>
</evidence>
<sequence length="244" mass="27612">ISKFVFLSSSRSKLQVFQVYLIMFSFEDLFTSRKRKFDKTTSNDESPEISVTSKGPKLTLFNSPKEKTTSDFRIRCGVQEYNVQRWQDVFLVQACSTGSKELQKNNSSYVPPKPFKTEEKKPKWQNFRPKYNNQKKSSASADNPNSLAISSCKKTKTSPVARKQSTLINSSRNRTKSSEVPSVSNNTRSCLVKKDYDENKLSPIVINKTINQKIPANSSSDDRNTSLVPPVKVIKSAKSTMQAE</sequence>
<proteinExistence type="predicted"/>
<feature type="non-terminal residue" evidence="2">
    <location>
        <position position="244"/>
    </location>
</feature>
<reference evidence="2" key="1">
    <citation type="submission" date="2015-11" db="EMBL/GenBank/DDBJ databases">
        <title>De novo transcriptome assembly of four potential Pierce s Disease insect vectors from Arizona vineyards.</title>
        <authorList>
            <person name="Tassone E.E."/>
        </authorList>
    </citation>
    <scope>NUCLEOTIDE SEQUENCE</scope>
</reference>
<feature type="compositionally biased region" description="Polar residues" evidence="1">
    <location>
        <begin position="131"/>
        <end position="149"/>
    </location>
</feature>
<gene>
    <name evidence="2" type="ORF">g.32739</name>
</gene>
<name>A0A1B6EU09_9HEMI</name>
<organism evidence="2">
    <name type="scientific">Cuerna arida</name>
    <dbReference type="NCBI Taxonomy" id="1464854"/>
    <lineage>
        <taxon>Eukaryota</taxon>
        <taxon>Metazoa</taxon>
        <taxon>Ecdysozoa</taxon>
        <taxon>Arthropoda</taxon>
        <taxon>Hexapoda</taxon>
        <taxon>Insecta</taxon>
        <taxon>Pterygota</taxon>
        <taxon>Neoptera</taxon>
        <taxon>Paraneoptera</taxon>
        <taxon>Hemiptera</taxon>
        <taxon>Auchenorrhyncha</taxon>
        <taxon>Membracoidea</taxon>
        <taxon>Cicadellidae</taxon>
        <taxon>Cicadellinae</taxon>
        <taxon>Proconiini</taxon>
        <taxon>Cuerna</taxon>
    </lineage>
</organism>
<evidence type="ECO:0000256" key="1">
    <source>
        <dbReference type="SAM" id="MobiDB-lite"/>
    </source>
</evidence>
<dbReference type="AlphaFoldDB" id="A0A1B6EU09"/>
<dbReference type="EMBL" id="GECZ01028294">
    <property type="protein sequence ID" value="JAS41475.1"/>
    <property type="molecule type" value="Transcribed_RNA"/>
</dbReference>
<protein>
    <submittedName>
        <fullName evidence="2">Uncharacterized protein</fullName>
    </submittedName>
</protein>